<dbReference type="AlphaFoldDB" id="A0A2T1HYB1"/>
<dbReference type="OrthoDB" id="166547at2"/>
<evidence type="ECO:0000256" key="1">
    <source>
        <dbReference type="SAM" id="Phobius"/>
    </source>
</evidence>
<feature type="transmembrane region" description="Helical" evidence="1">
    <location>
        <begin position="45"/>
        <end position="65"/>
    </location>
</feature>
<feature type="transmembrane region" description="Helical" evidence="1">
    <location>
        <begin position="5"/>
        <end position="25"/>
    </location>
</feature>
<dbReference type="Proteomes" id="UP000239772">
    <property type="component" value="Unassembled WGS sequence"/>
</dbReference>
<dbReference type="InterPro" id="IPR018687">
    <property type="entry name" value="DUF2177_membr"/>
</dbReference>
<keyword evidence="3" id="KW-1185">Reference proteome</keyword>
<organism evidence="2 3">
    <name type="scientific">Alsobacter soli</name>
    <dbReference type="NCBI Taxonomy" id="2109933"/>
    <lineage>
        <taxon>Bacteria</taxon>
        <taxon>Pseudomonadati</taxon>
        <taxon>Pseudomonadota</taxon>
        <taxon>Alphaproteobacteria</taxon>
        <taxon>Hyphomicrobiales</taxon>
        <taxon>Alsobacteraceae</taxon>
        <taxon>Alsobacter</taxon>
    </lineage>
</organism>
<gene>
    <name evidence="2" type="ORF">SLNSH_02460</name>
</gene>
<proteinExistence type="predicted"/>
<keyword evidence="1" id="KW-0472">Membrane</keyword>
<reference evidence="3" key="1">
    <citation type="submission" date="2018-03" db="EMBL/GenBank/DDBJ databases">
        <authorList>
            <person name="Sun L."/>
            <person name="Liu H."/>
            <person name="Chen W."/>
            <person name="Huang K."/>
            <person name="Liu W."/>
            <person name="Gao X."/>
        </authorList>
    </citation>
    <scope>NUCLEOTIDE SEQUENCE [LARGE SCALE GENOMIC DNA]</scope>
    <source>
        <strain evidence="3">SH9</strain>
    </source>
</reference>
<evidence type="ECO:0000313" key="2">
    <source>
        <dbReference type="EMBL" id="PSC06682.1"/>
    </source>
</evidence>
<dbReference type="Pfam" id="PF09945">
    <property type="entry name" value="DUF2177"/>
    <property type="match status" value="1"/>
</dbReference>
<sequence>MKRALVMYVCAFLVMIPLDLVWLGVVARRFYVEQIGGLLLERPNLPPAVAFYALYVVGVVIFAMMPAARSGSWIDAALYGALFGFFAYATYDLTNLATLKGYSAAMAAVDIAWGVLVTAVTASLGYLLARIFVDLPG</sequence>
<feature type="transmembrane region" description="Helical" evidence="1">
    <location>
        <begin position="72"/>
        <end position="91"/>
    </location>
</feature>
<dbReference type="EMBL" id="PVZS01000002">
    <property type="protein sequence ID" value="PSC06682.1"/>
    <property type="molecule type" value="Genomic_DNA"/>
</dbReference>
<feature type="transmembrane region" description="Helical" evidence="1">
    <location>
        <begin position="111"/>
        <end position="133"/>
    </location>
</feature>
<comment type="caution">
    <text evidence="2">The sequence shown here is derived from an EMBL/GenBank/DDBJ whole genome shotgun (WGS) entry which is preliminary data.</text>
</comment>
<accession>A0A2T1HYB1</accession>
<protein>
    <submittedName>
        <fullName evidence="2">DUF2177 domain-containing protein</fullName>
    </submittedName>
</protein>
<evidence type="ECO:0000313" key="3">
    <source>
        <dbReference type="Proteomes" id="UP000239772"/>
    </source>
</evidence>
<keyword evidence="1" id="KW-1133">Transmembrane helix</keyword>
<name>A0A2T1HYB1_9HYPH</name>
<keyword evidence="1" id="KW-0812">Transmembrane</keyword>
<dbReference type="RefSeq" id="WP_106335061.1">
    <property type="nucleotide sequence ID" value="NZ_PVZS01000002.1"/>
</dbReference>